<dbReference type="Proteomes" id="UP000792457">
    <property type="component" value="Unassembled WGS sequence"/>
</dbReference>
<dbReference type="Gene3D" id="2.60.120.740">
    <property type="match status" value="1"/>
</dbReference>
<name>A0A8K0KLY0_LADFU</name>
<proteinExistence type="predicted"/>
<protein>
    <submittedName>
        <fullName evidence="1">Uncharacterized protein</fullName>
    </submittedName>
</protein>
<dbReference type="EMBL" id="KZ308983">
    <property type="protein sequence ID" value="KAG8236055.1"/>
    <property type="molecule type" value="Genomic_DNA"/>
</dbReference>
<reference evidence="1" key="2">
    <citation type="submission" date="2017-10" db="EMBL/GenBank/DDBJ databases">
        <title>Ladona fulva Genome sequencing and assembly.</title>
        <authorList>
            <person name="Murali S."/>
            <person name="Richards S."/>
            <person name="Bandaranaike D."/>
            <person name="Bellair M."/>
            <person name="Blankenburg K."/>
            <person name="Chao H."/>
            <person name="Dinh H."/>
            <person name="Doddapaneni H."/>
            <person name="Dugan-Rocha S."/>
            <person name="Elkadiri S."/>
            <person name="Gnanaolivu R."/>
            <person name="Hernandez B."/>
            <person name="Skinner E."/>
            <person name="Javaid M."/>
            <person name="Lee S."/>
            <person name="Li M."/>
            <person name="Ming W."/>
            <person name="Munidasa M."/>
            <person name="Muniz J."/>
            <person name="Nguyen L."/>
            <person name="Hughes D."/>
            <person name="Osuji N."/>
            <person name="Pu L.-L."/>
            <person name="Puazo M."/>
            <person name="Qu C."/>
            <person name="Quiroz J."/>
            <person name="Raj R."/>
            <person name="Weissenberger G."/>
            <person name="Xin Y."/>
            <person name="Zou X."/>
            <person name="Han Y."/>
            <person name="Worley K."/>
            <person name="Muzny D."/>
            <person name="Gibbs R."/>
        </authorList>
    </citation>
    <scope>NUCLEOTIDE SEQUENCE</scope>
    <source>
        <strain evidence="1">Sampled in the wild</strain>
    </source>
</reference>
<dbReference type="InterPro" id="IPR043159">
    <property type="entry name" value="Lectin_gal-bd_sf"/>
</dbReference>
<sequence>MVLNPTALLSGTLRTYQRAGCEGEVVTLRCPQGTTISVQVAQYGRPPPSSPQHHSIASTTLYRPPPLCPGHAVASPKANATCHWPNALQDSIILSAVFLRKPFEPKIKRTFCENDVEKHSSSHCNGPRGSEFGILPLVIIRREEISNNNTVEIPDEKV</sequence>
<reference evidence="1" key="1">
    <citation type="submission" date="2013-04" db="EMBL/GenBank/DDBJ databases">
        <authorList>
            <person name="Qu J."/>
            <person name="Murali S.C."/>
            <person name="Bandaranaike D."/>
            <person name="Bellair M."/>
            <person name="Blankenburg K."/>
            <person name="Chao H."/>
            <person name="Dinh H."/>
            <person name="Doddapaneni H."/>
            <person name="Downs B."/>
            <person name="Dugan-Rocha S."/>
            <person name="Elkadiri S."/>
            <person name="Gnanaolivu R.D."/>
            <person name="Hernandez B."/>
            <person name="Javaid M."/>
            <person name="Jayaseelan J.C."/>
            <person name="Lee S."/>
            <person name="Li M."/>
            <person name="Ming W."/>
            <person name="Munidasa M."/>
            <person name="Muniz J."/>
            <person name="Nguyen L."/>
            <person name="Ongeri F."/>
            <person name="Osuji N."/>
            <person name="Pu L.-L."/>
            <person name="Puazo M."/>
            <person name="Qu C."/>
            <person name="Quiroz J."/>
            <person name="Raj R."/>
            <person name="Weissenberger G."/>
            <person name="Xin Y."/>
            <person name="Zou X."/>
            <person name="Han Y."/>
            <person name="Richards S."/>
            <person name="Worley K."/>
            <person name="Muzny D."/>
            <person name="Gibbs R."/>
        </authorList>
    </citation>
    <scope>NUCLEOTIDE SEQUENCE</scope>
    <source>
        <strain evidence="1">Sampled in the wild</strain>
    </source>
</reference>
<organism evidence="1 2">
    <name type="scientific">Ladona fulva</name>
    <name type="common">Scarce chaser dragonfly</name>
    <name type="synonym">Libellula fulva</name>
    <dbReference type="NCBI Taxonomy" id="123851"/>
    <lineage>
        <taxon>Eukaryota</taxon>
        <taxon>Metazoa</taxon>
        <taxon>Ecdysozoa</taxon>
        <taxon>Arthropoda</taxon>
        <taxon>Hexapoda</taxon>
        <taxon>Insecta</taxon>
        <taxon>Pterygota</taxon>
        <taxon>Palaeoptera</taxon>
        <taxon>Odonata</taxon>
        <taxon>Epiprocta</taxon>
        <taxon>Anisoptera</taxon>
        <taxon>Libelluloidea</taxon>
        <taxon>Libellulidae</taxon>
        <taxon>Ladona</taxon>
    </lineage>
</organism>
<evidence type="ECO:0000313" key="2">
    <source>
        <dbReference type="Proteomes" id="UP000792457"/>
    </source>
</evidence>
<dbReference type="AlphaFoldDB" id="A0A8K0KLY0"/>
<dbReference type="OrthoDB" id="8191222at2759"/>
<keyword evidence="2" id="KW-1185">Reference proteome</keyword>
<evidence type="ECO:0000313" key="1">
    <source>
        <dbReference type="EMBL" id="KAG8236055.1"/>
    </source>
</evidence>
<gene>
    <name evidence="1" type="ORF">J437_LFUL016586</name>
</gene>
<comment type="caution">
    <text evidence="1">The sequence shown here is derived from an EMBL/GenBank/DDBJ whole genome shotgun (WGS) entry which is preliminary data.</text>
</comment>
<accession>A0A8K0KLY0</accession>